<reference evidence="1 2" key="1">
    <citation type="journal article" date="2014" name="PLoS ONE">
        <title>Genomic, Proteomic, Morphological, and Phylogenetic Analyses of vB_EcoP_SU10, a Podoviridae Phage with C3 Morphology.</title>
        <authorList>
            <person name="Mirzaei M.K."/>
            <person name="Eriksson H."/>
            <person name="Kasuga K."/>
            <person name="Haggard-Ljungquist E."/>
            <person name="Nilsson A.S."/>
        </authorList>
    </citation>
    <scope>NUCLEOTIDE SEQUENCE [LARGE SCALE GENOMIC DNA]</scope>
</reference>
<evidence type="ECO:0000313" key="1">
    <source>
        <dbReference type="EMBL" id="AIF71876.1"/>
    </source>
</evidence>
<name>A0A0B4N114_9CAUD</name>
<dbReference type="RefSeq" id="YP_009152976.1">
    <property type="nucleotide sequence ID" value="NC_027395.1"/>
</dbReference>
<protein>
    <submittedName>
        <fullName evidence="1">Uncharacterized protein</fullName>
    </submittedName>
</protein>
<dbReference type="OrthoDB" id="13666at10239"/>
<proteinExistence type="predicted"/>
<dbReference type="GeneID" id="24725325"/>
<sequence>MSKVAINHLNKANESLSSLGLTVGSPDAWMENESARKGFKNSVMLACLIINSTANALQCEDESTFKENGFTDMQDAINCYIQANLDSWNQKDWPESCRDVKAELSRLSVMVEAWNKKNKKQPIKPTVASKIMKSVNLASYALVAAIGVSALVTSLSDKAIASPTPATDAADVFASSINKGWMICNGADSDGNNIVLKMKFSNVTNDGVLFQSKTLDNQPNSDLVLKRTDNDADMVTFGTVQRYEDVKAVTNLVSYGPINESMIATTVYNNADNAVYTVHVNLANCIKASK</sequence>
<accession>A0A0B4N114</accession>
<dbReference type="Proteomes" id="UP000031602">
    <property type="component" value="Segment"/>
</dbReference>
<evidence type="ECO:0000313" key="2">
    <source>
        <dbReference type="Proteomes" id="UP000031602"/>
    </source>
</evidence>
<dbReference type="EMBL" id="KM044272">
    <property type="protein sequence ID" value="AIF71876.1"/>
    <property type="molecule type" value="Genomic_DNA"/>
</dbReference>
<dbReference type="KEGG" id="vg:24725325"/>
<keyword evidence="2" id="KW-1185">Reference proteome</keyword>
<organism evidence="1 2">
    <name type="scientific">Escherichia phage vB_EcoP_SU10</name>
    <dbReference type="NCBI Taxonomy" id="1519788"/>
    <lineage>
        <taxon>Viruses</taxon>
        <taxon>Duplodnaviria</taxon>
        <taxon>Heunggongvirae</taxon>
        <taxon>Uroviricota</taxon>
        <taxon>Caudoviricetes</taxon>
        <taxon>Mktvariviridae</taxon>
        <taxon>Gordonclarkvirinae</taxon>
        <taxon>Kuravirus</taxon>
        <taxon>Kuravirus CHD5UKE1</taxon>
        <taxon>Kuravirus SU10</taxon>
    </lineage>
</organism>
<gene>
    <name evidence="1" type="ORF">SU10_0125</name>
</gene>